<keyword evidence="6" id="KW-1185">Reference proteome</keyword>
<dbReference type="PROSITE" id="PS00463">
    <property type="entry name" value="ZN2_CY6_FUNGAL_1"/>
    <property type="match status" value="1"/>
</dbReference>
<evidence type="ECO:0000313" key="5">
    <source>
        <dbReference type="EMBL" id="OAG04586.1"/>
    </source>
</evidence>
<sequence length="467" mass="52132">MGEPRARQRKFAPRSRQGCLTCRARRKRCDGQRPHCQNCTRLNLSCEYQAPRRITADAASSQDSESSPDSSLTVGPLTQSLDPWDTLPGDEIGERKHLLRYYVEAFVPSVSVATTATGSFYTGLYIPWAFECDGMLDAILALSSAQLARRSASTDRAQHLRAVSARHQRKCHAFLADRVPETGGPPRDAYQVIGIILLLVGLEALNGDKSTRWLSQMKCVRGILQMLGDPGVSWELHSLRRHFTYHNAMASLMARVSKNESLFVYDDLTLACEPDTPLVVDPLMGITYYLCSLISRIQYVSSTNPAFPQISEAAFAVIERDIQQWTYGSPIGLPGLDLPQALDLIALAEAYRLAALIQLYRTSAAHKVLISSCASRAMEFISRIPPGSPAESSLLYPIFLAGAELDNEPEISKCFKRLAEIQQRNCYENTSNVQKVLEEVWRPALNGEQKRDWEDVLQEWGWSFTLG</sequence>
<dbReference type="GO" id="GO:0000976">
    <property type="term" value="F:transcription cis-regulatory region binding"/>
    <property type="evidence" value="ECO:0007669"/>
    <property type="project" value="TreeGrafter"/>
</dbReference>
<dbReference type="Pfam" id="PF00172">
    <property type="entry name" value="Zn_clus"/>
    <property type="match status" value="1"/>
</dbReference>
<comment type="subcellular location">
    <subcellularLocation>
        <location evidence="1">Nucleus</location>
    </subcellularLocation>
</comment>
<dbReference type="PANTHER" id="PTHR37534:SF7">
    <property type="entry name" value="TRANSCRIPTIONAL ACTIVATOR PROTEIN UGA3"/>
    <property type="match status" value="1"/>
</dbReference>
<dbReference type="PANTHER" id="PTHR37534">
    <property type="entry name" value="TRANSCRIPTIONAL ACTIVATOR PROTEIN UGA3"/>
    <property type="match status" value="1"/>
</dbReference>
<dbReference type="GO" id="GO:0045944">
    <property type="term" value="P:positive regulation of transcription by RNA polymerase II"/>
    <property type="evidence" value="ECO:0007669"/>
    <property type="project" value="TreeGrafter"/>
</dbReference>
<name>A0A177CB88_9PLEO</name>
<dbReference type="GeneID" id="28770931"/>
<dbReference type="PROSITE" id="PS50048">
    <property type="entry name" value="ZN2_CY6_FUNGAL_2"/>
    <property type="match status" value="1"/>
</dbReference>
<keyword evidence="2" id="KW-0539">Nucleus</keyword>
<dbReference type="InterPro" id="IPR021858">
    <property type="entry name" value="Fun_TF"/>
</dbReference>
<feature type="compositionally biased region" description="Low complexity" evidence="3">
    <location>
        <begin position="57"/>
        <end position="71"/>
    </location>
</feature>
<dbReference type="SUPFAM" id="SSF57701">
    <property type="entry name" value="Zn2/Cys6 DNA-binding domain"/>
    <property type="match status" value="1"/>
</dbReference>
<dbReference type="GO" id="GO:0005634">
    <property type="term" value="C:nucleus"/>
    <property type="evidence" value="ECO:0007669"/>
    <property type="project" value="UniProtKB-SubCell"/>
</dbReference>
<organism evidence="5 6">
    <name type="scientific">Paraphaeosphaeria sporulosa</name>
    <dbReference type="NCBI Taxonomy" id="1460663"/>
    <lineage>
        <taxon>Eukaryota</taxon>
        <taxon>Fungi</taxon>
        <taxon>Dikarya</taxon>
        <taxon>Ascomycota</taxon>
        <taxon>Pezizomycotina</taxon>
        <taxon>Dothideomycetes</taxon>
        <taxon>Pleosporomycetidae</taxon>
        <taxon>Pleosporales</taxon>
        <taxon>Massarineae</taxon>
        <taxon>Didymosphaeriaceae</taxon>
        <taxon>Paraphaeosphaeria</taxon>
    </lineage>
</organism>
<feature type="domain" description="Zn(2)-C6 fungal-type" evidence="4">
    <location>
        <begin position="18"/>
        <end position="48"/>
    </location>
</feature>
<dbReference type="SMART" id="SM00066">
    <property type="entry name" value="GAL4"/>
    <property type="match status" value="1"/>
</dbReference>
<dbReference type="Proteomes" id="UP000077069">
    <property type="component" value="Unassembled WGS sequence"/>
</dbReference>
<dbReference type="GO" id="GO:0000981">
    <property type="term" value="F:DNA-binding transcription factor activity, RNA polymerase II-specific"/>
    <property type="evidence" value="ECO:0007669"/>
    <property type="project" value="InterPro"/>
</dbReference>
<protein>
    <recommendedName>
        <fullName evidence="4">Zn(2)-C6 fungal-type domain-containing protein</fullName>
    </recommendedName>
</protein>
<evidence type="ECO:0000256" key="1">
    <source>
        <dbReference type="ARBA" id="ARBA00004123"/>
    </source>
</evidence>
<dbReference type="Pfam" id="PF11951">
    <property type="entry name" value="Fungal_trans_2"/>
    <property type="match status" value="1"/>
</dbReference>
<evidence type="ECO:0000313" key="6">
    <source>
        <dbReference type="Proteomes" id="UP000077069"/>
    </source>
</evidence>
<dbReference type="STRING" id="1460663.A0A177CB88"/>
<dbReference type="Gene3D" id="4.10.240.10">
    <property type="entry name" value="Zn(2)-C6 fungal-type DNA-binding domain"/>
    <property type="match status" value="1"/>
</dbReference>
<evidence type="ECO:0000256" key="3">
    <source>
        <dbReference type="SAM" id="MobiDB-lite"/>
    </source>
</evidence>
<dbReference type="InterPro" id="IPR036864">
    <property type="entry name" value="Zn2-C6_fun-type_DNA-bd_sf"/>
</dbReference>
<evidence type="ECO:0000256" key="2">
    <source>
        <dbReference type="ARBA" id="ARBA00023242"/>
    </source>
</evidence>
<reference evidence="5 6" key="1">
    <citation type="submission" date="2016-05" db="EMBL/GenBank/DDBJ databases">
        <title>Comparative analysis of secretome profiles of manganese(II)-oxidizing ascomycete fungi.</title>
        <authorList>
            <consortium name="DOE Joint Genome Institute"/>
            <person name="Zeiner C.A."/>
            <person name="Purvine S.O."/>
            <person name="Zink E.M."/>
            <person name="Wu S."/>
            <person name="Pasa-Tolic L."/>
            <person name="Chaput D.L."/>
            <person name="Haridas S."/>
            <person name="Grigoriev I.V."/>
            <person name="Santelli C.M."/>
            <person name="Hansel C.M."/>
        </authorList>
    </citation>
    <scope>NUCLEOTIDE SEQUENCE [LARGE SCALE GENOMIC DNA]</scope>
    <source>
        <strain evidence="5 6">AP3s5-JAC2a</strain>
    </source>
</reference>
<feature type="compositionally biased region" description="Polar residues" evidence="3">
    <location>
        <begin position="72"/>
        <end position="81"/>
    </location>
</feature>
<dbReference type="GO" id="GO:0008270">
    <property type="term" value="F:zinc ion binding"/>
    <property type="evidence" value="ECO:0007669"/>
    <property type="project" value="InterPro"/>
</dbReference>
<dbReference type="InParanoid" id="A0A177CB88"/>
<gene>
    <name evidence="5" type="ORF">CC84DRAFT_798141</name>
</gene>
<proteinExistence type="predicted"/>
<accession>A0A177CB88</accession>
<feature type="region of interest" description="Disordered" evidence="3">
    <location>
        <begin position="57"/>
        <end position="86"/>
    </location>
</feature>
<dbReference type="AlphaFoldDB" id="A0A177CB88"/>
<dbReference type="RefSeq" id="XP_018034951.1">
    <property type="nucleotide sequence ID" value="XM_018187445.1"/>
</dbReference>
<dbReference type="InterPro" id="IPR001138">
    <property type="entry name" value="Zn2Cys6_DnaBD"/>
</dbReference>
<dbReference type="CDD" id="cd00067">
    <property type="entry name" value="GAL4"/>
    <property type="match status" value="1"/>
</dbReference>
<evidence type="ECO:0000259" key="4">
    <source>
        <dbReference type="PROSITE" id="PS50048"/>
    </source>
</evidence>
<dbReference type="EMBL" id="KV441553">
    <property type="protein sequence ID" value="OAG04586.1"/>
    <property type="molecule type" value="Genomic_DNA"/>
</dbReference>
<dbReference type="OrthoDB" id="3509362at2759"/>